<comment type="caution">
    <text evidence="3">The sequence shown here is derived from an EMBL/GenBank/DDBJ whole genome shotgun (WGS) entry which is preliminary data.</text>
</comment>
<keyword evidence="4" id="KW-1185">Reference proteome</keyword>
<dbReference type="Gene3D" id="3.40.250.10">
    <property type="entry name" value="Rhodanese-like domain"/>
    <property type="match status" value="2"/>
</dbReference>
<dbReference type="Pfam" id="PF00581">
    <property type="entry name" value="Rhodanese"/>
    <property type="match status" value="1"/>
</dbReference>
<dbReference type="Proteomes" id="UP000298058">
    <property type="component" value="Unassembled WGS sequence"/>
</dbReference>
<dbReference type="InterPro" id="IPR001763">
    <property type="entry name" value="Rhodanese-like_dom"/>
</dbReference>
<gene>
    <name evidence="3" type="ORF">EHS15_00995</name>
</gene>
<dbReference type="PANTHER" id="PTHR43855">
    <property type="entry name" value="THIOSULFATE SULFURTRANSFERASE"/>
    <property type="match status" value="1"/>
</dbReference>
<dbReference type="PANTHER" id="PTHR43855:SF1">
    <property type="entry name" value="THIOSULFATE SULFURTRANSFERASE"/>
    <property type="match status" value="1"/>
</dbReference>
<dbReference type="SUPFAM" id="SSF52821">
    <property type="entry name" value="Rhodanese/Cell cycle control phosphatase"/>
    <property type="match status" value="2"/>
</dbReference>
<evidence type="ECO:0000313" key="3">
    <source>
        <dbReference type="EMBL" id="TGN21125.1"/>
    </source>
</evidence>
<dbReference type="EMBL" id="RQHW01000002">
    <property type="protein sequence ID" value="TGN21125.1"/>
    <property type="molecule type" value="Genomic_DNA"/>
</dbReference>
<dbReference type="GO" id="GO:0016740">
    <property type="term" value="F:transferase activity"/>
    <property type="evidence" value="ECO:0007669"/>
    <property type="project" value="UniProtKB-KW"/>
</dbReference>
<feature type="domain" description="Rhodanese" evidence="2">
    <location>
        <begin position="214"/>
        <end position="321"/>
    </location>
</feature>
<dbReference type="InterPro" id="IPR051126">
    <property type="entry name" value="Thiosulfate_sulfurtransferase"/>
</dbReference>
<evidence type="ECO:0000259" key="2">
    <source>
        <dbReference type="PROSITE" id="PS50206"/>
    </source>
</evidence>
<evidence type="ECO:0000256" key="1">
    <source>
        <dbReference type="ARBA" id="ARBA00022737"/>
    </source>
</evidence>
<dbReference type="InterPro" id="IPR036873">
    <property type="entry name" value="Rhodanese-like_dom_sf"/>
</dbReference>
<feature type="domain" description="Rhodanese" evidence="2">
    <location>
        <begin position="68"/>
        <end position="178"/>
    </location>
</feature>
<keyword evidence="3" id="KW-0808">Transferase</keyword>
<dbReference type="OrthoDB" id="9770030at2"/>
<organism evidence="3 4">
    <name type="scientific">Leptospira idonii</name>
    <dbReference type="NCBI Taxonomy" id="1193500"/>
    <lineage>
        <taxon>Bacteria</taxon>
        <taxon>Pseudomonadati</taxon>
        <taxon>Spirochaetota</taxon>
        <taxon>Spirochaetia</taxon>
        <taxon>Leptospirales</taxon>
        <taxon>Leptospiraceae</taxon>
        <taxon>Leptospira</taxon>
    </lineage>
</organism>
<accession>A0A4R9M5P6</accession>
<dbReference type="SMART" id="SM00450">
    <property type="entry name" value="RHOD"/>
    <property type="match status" value="2"/>
</dbReference>
<name>A0A4R9M5P6_9LEPT</name>
<evidence type="ECO:0000313" key="4">
    <source>
        <dbReference type="Proteomes" id="UP000298058"/>
    </source>
</evidence>
<dbReference type="PROSITE" id="PS50206">
    <property type="entry name" value="RHODANESE_3"/>
    <property type="match status" value="2"/>
</dbReference>
<sequence>MSAFRKGWHKEIYMRVSFFRFGKQIQVFSLFLLFVAHLPIAAFSESATKEWDLKESWVLSPKQAYLLKQKGAVLLDARDLSLRYLPKVADTKTISWEELSVKSSPNNGKLLSDQEILGKLSKVGIGSDTTVIVIGDPLNGWGEEGRIVWTLRTVGIKKSFWIDGGAKAYTRYLSQVGNGNSETNKGLEIKQDKNAKKKELDIDHSQLKSALNAPNKKIFVLDVREEREFKGETPYGESRGGHIPGAKWLYFKSFLNQEGYLKSKEEILSVLTKESIPKNGIVVSYCTGGIRSAWTTSVLISYGIEAKNYSGSMWEWSSLDSKEYPLVK</sequence>
<keyword evidence="1" id="KW-0677">Repeat</keyword>
<dbReference type="AlphaFoldDB" id="A0A4R9M5P6"/>
<reference evidence="3" key="1">
    <citation type="journal article" date="2019" name="PLoS Negl. Trop. Dis.">
        <title>Revisiting the worldwide diversity of Leptospira species in the environment.</title>
        <authorList>
            <person name="Vincent A.T."/>
            <person name="Schiettekatte O."/>
            <person name="Bourhy P."/>
            <person name="Veyrier F.J."/>
            <person name="Picardeau M."/>
        </authorList>
    </citation>
    <scope>NUCLEOTIDE SEQUENCE [LARGE SCALE GENOMIC DNA]</scope>
    <source>
        <strain evidence="3">201300427</strain>
    </source>
</reference>
<protein>
    <submittedName>
        <fullName evidence="3">Thiosulfate sulfurtransferase</fullName>
    </submittedName>
</protein>
<proteinExistence type="predicted"/>